<organism evidence="4 5">
    <name type="scientific">Ancylobacter crimeensis</name>
    <dbReference type="NCBI Taxonomy" id="2579147"/>
    <lineage>
        <taxon>Bacteria</taxon>
        <taxon>Pseudomonadati</taxon>
        <taxon>Pseudomonadota</taxon>
        <taxon>Alphaproteobacteria</taxon>
        <taxon>Hyphomicrobiales</taxon>
        <taxon>Xanthobacteraceae</taxon>
        <taxon>Ancylobacter</taxon>
    </lineage>
</organism>
<evidence type="ECO:0000259" key="3">
    <source>
        <dbReference type="Pfam" id="PF05239"/>
    </source>
</evidence>
<dbReference type="RefSeq" id="WP_247026681.1">
    <property type="nucleotide sequence ID" value="NZ_JALKCH010000002.1"/>
</dbReference>
<keyword evidence="5" id="KW-1185">Reference proteome</keyword>
<feature type="signal peptide" evidence="2">
    <location>
        <begin position="1"/>
        <end position="23"/>
    </location>
</feature>
<dbReference type="Proteomes" id="UP001203284">
    <property type="component" value="Unassembled WGS sequence"/>
</dbReference>
<comment type="caution">
    <text evidence="4">The sequence shown here is derived from an EMBL/GenBank/DDBJ whole genome shotgun (WGS) entry which is preliminary data.</text>
</comment>
<dbReference type="SUPFAM" id="SSF50346">
    <property type="entry name" value="PRC-barrel domain"/>
    <property type="match status" value="1"/>
</dbReference>
<dbReference type="PANTHER" id="PTHR36505">
    <property type="entry name" value="BLR1072 PROTEIN"/>
    <property type="match status" value="1"/>
</dbReference>
<protein>
    <submittedName>
        <fullName evidence="4">PRC-barrel domain-containing protein</fullName>
    </submittedName>
</protein>
<evidence type="ECO:0000313" key="4">
    <source>
        <dbReference type="EMBL" id="MCK0196030.1"/>
    </source>
</evidence>
<sequence>MTNKLVTMTAVAALALSPAVALAHSAAPAPATPPTVVAPENPSTTAPPEAMPTAPAPGTSATVAPTTARFVSQQAPDQWLGSELIGTAVVTSNDEKLGSISDLVMEKDGRAVAAVIDVGGFLGIGAKPVAVSFDSLTMAPTDGGQKIVVSLTKEELNQAPEFKNLAQARAASGETKTQ</sequence>
<keyword evidence="2" id="KW-0732">Signal</keyword>
<feature type="chain" id="PRO_5045207977" evidence="2">
    <location>
        <begin position="24"/>
        <end position="178"/>
    </location>
</feature>
<dbReference type="PANTHER" id="PTHR36505:SF1">
    <property type="entry name" value="BLR1072 PROTEIN"/>
    <property type="match status" value="1"/>
</dbReference>
<dbReference type="EMBL" id="JALKCH010000002">
    <property type="protein sequence ID" value="MCK0196030.1"/>
    <property type="molecule type" value="Genomic_DNA"/>
</dbReference>
<name>A0ABT0D7U8_9HYPH</name>
<feature type="compositionally biased region" description="Low complexity" evidence="1">
    <location>
        <begin position="29"/>
        <end position="59"/>
    </location>
</feature>
<evidence type="ECO:0000313" key="5">
    <source>
        <dbReference type="Proteomes" id="UP001203284"/>
    </source>
</evidence>
<dbReference type="InterPro" id="IPR027275">
    <property type="entry name" value="PRC-brl_dom"/>
</dbReference>
<feature type="domain" description="PRC-barrel" evidence="3">
    <location>
        <begin position="81"/>
        <end position="155"/>
    </location>
</feature>
<accession>A0ABT0D7U8</accession>
<dbReference type="Gene3D" id="2.30.30.240">
    <property type="entry name" value="PRC-barrel domain"/>
    <property type="match status" value="1"/>
</dbReference>
<reference evidence="4 5" key="1">
    <citation type="submission" date="2022-04" db="EMBL/GenBank/DDBJ databases">
        <authorList>
            <person name="Grouzdev D.S."/>
            <person name="Pantiukh K.S."/>
            <person name="Krutkina M.S."/>
        </authorList>
    </citation>
    <scope>NUCLEOTIDE SEQUENCE [LARGE SCALE GENOMIC DNA]</scope>
    <source>
        <strain evidence="4 5">6x-1</strain>
    </source>
</reference>
<dbReference type="InterPro" id="IPR011033">
    <property type="entry name" value="PRC_barrel-like_sf"/>
</dbReference>
<gene>
    <name evidence="4" type="ORF">MWN34_03800</name>
</gene>
<dbReference type="Pfam" id="PF05239">
    <property type="entry name" value="PRC"/>
    <property type="match status" value="1"/>
</dbReference>
<evidence type="ECO:0000256" key="1">
    <source>
        <dbReference type="SAM" id="MobiDB-lite"/>
    </source>
</evidence>
<feature type="region of interest" description="Disordered" evidence="1">
    <location>
        <begin position="29"/>
        <end position="63"/>
    </location>
</feature>
<evidence type="ECO:0000256" key="2">
    <source>
        <dbReference type="SAM" id="SignalP"/>
    </source>
</evidence>
<proteinExistence type="predicted"/>